<evidence type="ECO:0000313" key="2">
    <source>
        <dbReference type="EMBL" id="PSU41767.1"/>
    </source>
</evidence>
<comment type="caution">
    <text evidence="2">The sequence shown here is derived from an EMBL/GenBank/DDBJ whole genome shotgun (WGS) entry which is preliminary data.</text>
</comment>
<sequence length="91" mass="10198">MIKQNSPLTQQDKHPIKHGLKQGLTIEETRYIATIVDDATHEPDANLNALLHSQGTDDESLTPQGLHDFNTLINNTEKECTSWVKPPKDNP</sequence>
<evidence type="ECO:0000313" key="3">
    <source>
        <dbReference type="Proteomes" id="UP000240987"/>
    </source>
</evidence>
<dbReference type="Proteomes" id="UP000240987">
    <property type="component" value="Unassembled WGS sequence"/>
</dbReference>
<gene>
    <name evidence="2" type="ORF">C9J12_29460</name>
</gene>
<proteinExistence type="predicted"/>
<dbReference type="EMBL" id="PYMJ01000078">
    <property type="protein sequence ID" value="PSU41767.1"/>
    <property type="molecule type" value="Genomic_DNA"/>
</dbReference>
<dbReference type="AlphaFoldDB" id="A0A2T3J5W0"/>
<evidence type="ECO:0000256" key="1">
    <source>
        <dbReference type="SAM" id="MobiDB-lite"/>
    </source>
</evidence>
<protein>
    <submittedName>
        <fullName evidence="2">Uncharacterized protein</fullName>
    </submittedName>
</protein>
<feature type="compositionally biased region" description="Polar residues" evidence="1">
    <location>
        <begin position="1"/>
        <end position="10"/>
    </location>
</feature>
<accession>A0A2T3J5W0</accession>
<keyword evidence="3" id="KW-1185">Reference proteome</keyword>
<organism evidence="2 3">
    <name type="scientific">Photobacterium frigidiphilum</name>
    <dbReference type="NCBI Taxonomy" id="264736"/>
    <lineage>
        <taxon>Bacteria</taxon>
        <taxon>Pseudomonadati</taxon>
        <taxon>Pseudomonadota</taxon>
        <taxon>Gammaproteobacteria</taxon>
        <taxon>Vibrionales</taxon>
        <taxon>Vibrionaceae</taxon>
        <taxon>Photobacterium</taxon>
    </lineage>
</organism>
<reference evidence="2 3" key="1">
    <citation type="submission" date="2018-01" db="EMBL/GenBank/DDBJ databases">
        <title>Whole genome sequencing of Histamine producing bacteria.</title>
        <authorList>
            <person name="Butler K."/>
        </authorList>
    </citation>
    <scope>NUCLEOTIDE SEQUENCE [LARGE SCALE GENOMIC DNA]</scope>
    <source>
        <strain evidence="2 3">JCM 12947</strain>
    </source>
</reference>
<name>A0A2T3J5W0_9GAMM</name>
<feature type="region of interest" description="Disordered" evidence="1">
    <location>
        <begin position="1"/>
        <end position="21"/>
    </location>
</feature>
<dbReference type="RefSeq" id="WP_107246945.1">
    <property type="nucleotide sequence ID" value="NZ_PYMJ01000078.1"/>
</dbReference>